<organism evidence="2 3">
    <name type="scientific">Russula ochroleuca</name>
    <dbReference type="NCBI Taxonomy" id="152965"/>
    <lineage>
        <taxon>Eukaryota</taxon>
        <taxon>Fungi</taxon>
        <taxon>Dikarya</taxon>
        <taxon>Basidiomycota</taxon>
        <taxon>Agaricomycotina</taxon>
        <taxon>Agaricomycetes</taxon>
        <taxon>Russulales</taxon>
        <taxon>Russulaceae</taxon>
        <taxon>Russula</taxon>
    </lineage>
</organism>
<dbReference type="AlphaFoldDB" id="A0A9P5JUY7"/>
<gene>
    <name evidence="2" type="ORF">DFH94DRAFT_781549</name>
</gene>
<reference evidence="2" key="1">
    <citation type="submission" date="2019-10" db="EMBL/GenBank/DDBJ databases">
        <authorList>
            <consortium name="DOE Joint Genome Institute"/>
            <person name="Kuo A."/>
            <person name="Miyauchi S."/>
            <person name="Kiss E."/>
            <person name="Drula E."/>
            <person name="Kohler A."/>
            <person name="Sanchez-Garcia M."/>
            <person name="Andreopoulos B."/>
            <person name="Barry K.W."/>
            <person name="Bonito G."/>
            <person name="Buee M."/>
            <person name="Carver A."/>
            <person name="Chen C."/>
            <person name="Cichocki N."/>
            <person name="Clum A."/>
            <person name="Culley D."/>
            <person name="Crous P.W."/>
            <person name="Fauchery L."/>
            <person name="Girlanda M."/>
            <person name="Hayes R."/>
            <person name="Keri Z."/>
            <person name="LaButti K."/>
            <person name="Lipzen A."/>
            <person name="Lombard V."/>
            <person name="Magnuson J."/>
            <person name="Maillard F."/>
            <person name="Morin E."/>
            <person name="Murat C."/>
            <person name="Nolan M."/>
            <person name="Ohm R."/>
            <person name="Pangilinan J."/>
            <person name="Pereira M."/>
            <person name="Perotto S."/>
            <person name="Peter M."/>
            <person name="Riley R."/>
            <person name="Sitrit Y."/>
            <person name="Stielow B."/>
            <person name="Szollosi G."/>
            <person name="Zifcakova L."/>
            <person name="Stursova M."/>
            <person name="Spatafora J.W."/>
            <person name="Tedersoo L."/>
            <person name="Vaario L.-M."/>
            <person name="Yamada A."/>
            <person name="Yan M."/>
            <person name="Wang P."/>
            <person name="Xu J."/>
            <person name="Bruns T."/>
            <person name="Baldrian P."/>
            <person name="Vilgalys R."/>
            <person name="Henrissat B."/>
            <person name="Grigoriev I.V."/>
            <person name="Hibbett D."/>
            <person name="Nagy L.G."/>
            <person name="Martin F.M."/>
        </authorList>
    </citation>
    <scope>NUCLEOTIDE SEQUENCE</scope>
    <source>
        <strain evidence="2">Prilba</strain>
    </source>
</reference>
<feature type="chain" id="PRO_5040186248" evidence="1">
    <location>
        <begin position="17"/>
        <end position="488"/>
    </location>
</feature>
<evidence type="ECO:0000313" key="3">
    <source>
        <dbReference type="Proteomes" id="UP000759537"/>
    </source>
</evidence>
<comment type="caution">
    <text evidence="2">The sequence shown here is derived from an EMBL/GenBank/DDBJ whole genome shotgun (WGS) entry which is preliminary data.</text>
</comment>
<dbReference type="Proteomes" id="UP000759537">
    <property type="component" value="Unassembled WGS sequence"/>
</dbReference>
<dbReference type="GO" id="GO:0005262">
    <property type="term" value="F:calcium channel activity"/>
    <property type="evidence" value="ECO:0007669"/>
    <property type="project" value="InterPro"/>
</dbReference>
<dbReference type="EMBL" id="WHVB01000043">
    <property type="protein sequence ID" value="KAF8466057.1"/>
    <property type="molecule type" value="Genomic_DNA"/>
</dbReference>
<feature type="signal peptide" evidence="1">
    <location>
        <begin position="1"/>
        <end position="16"/>
    </location>
</feature>
<keyword evidence="3" id="KW-1185">Reference proteome</keyword>
<dbReference type="Pfam" id="PF12929">
    <property type="entry name" value="Mid1"/>
    <property type="match status" value="1"/>
</dbReference>
<protein>
    <submittedName>
        <fullName evidence="2">Stretch-activated cation channel Mid1</fullName>
    </submittedName>
</protein>
<evidence type="ECO:0000313" key="2">
    <source>
        <dbReference type="EMBL" id="KAF8466057.1"/>
    </source>
</evidence>
<reference evidence="2" key="2">
    <citation type="journal article" date="2020" name="Nat. Commun.">
        <title>Large-scale genome sequencing of mycorrhizal fungi provides insights into the early evolution of symbiotic traits.</title>
        <authorList>
            <person name="Miyauchi S."/>
            <person name="Kiss E."/>
            <person name="Kuo A."/>
            <person name="Drula E."/>
            <person name="Kohler A."/>
            <person name="Sanchez-Garcia M."/>
            <person name="Morin E."/>
            <person name="Andreopoulos B."/>
            <person name="Barry K.W."/>
            <person name="Bonito G."/>
            <person name="Buee M."/>
            <person name="Carver A."/>
            <person name="Chen C."/>
            <person name="Cichocki N."/>
            <person name="Clum A."/>
            <person name="Culley D."/>
            <person name="Crous P.W."/>
            <person name="Fauchery L."/>
            <person name="Girlanda M."/>
            <person name="Hayes R.D."/>
            <person name="Keri Z."/>
            <person name="LaButti K."/>
            <person name="Lipzen A."/>
            <person name="Lombard V."/>
            <person name="Magnuson J."/>
            <person name="Maillard F."/>
            <person name="Murat C."/>
            <person name="Nolan M."/>
            <person name="Ohm R.A."/>
            <person name="Pangilinan J."/>
            <person name="Pereira M.F."/>
            <person name="Perotto S."/>
            <person name="Peter M."/>
            <person name="Pfister S."/>
            <person name="Riley R."/>
            <person name="Sitrit Y."/>
            <person name="Stielow J.B."/>
            <person name="Szollosi G."/>
            <person name="Zifcakova L."/>
            <person name="Stursova M."/>
            <person name="Spatafora J.W."/>
            <person name="Tedersoo L."/>
            <person name="Vaario L.M."/>
            <person name="Yamada A."/>
            <person name="Yan M."/>
            <person name="Wang P."/>
            <person name="Xu J."/>
            <person name="Bruns T."/>
            <person name="Baldrian P."/>
            <person name="Vilgalys R."/>
            <person name="Dunand C."/>
            <person name="Henrissat B."/>
            <person name="Grigoriev I.V."/>
            <person name="Hibbett D."/>
            <person name="Nagy L.G."/>
            <person name="Martin F.M."/>
        </authorList>
    </citation>
    <scope>NUCLEOTIDE SEQUENCE</scope>
    <source>
        <strain evidence="2">Prilba</strain>
    </source>
</reference>
<dbReference type="GO" id="GO:0098703">
    <property type="term" value="P:calcium ion import across plasma membrane"/>
    <property type="evidence" value="ECO:0007669"/>
    <property type="project" value="InterPro"/>
</dbReference>
<dbReference type="InterPro" id="IPR024338">
    <property type="entry name" value="MID1/Yam8"/>
</dbReference>
<dbReference type="PANTHER" id="PTHR39142:SF1">
    <property type="entry name" value="AEL197CP"/>
    <property type="match status" value="1"/>
</dbReference>
<keyword evidence="1" id="KW-0732">Signal</keyword>
<name>A0A9P5JUY7_9AGAM</name>
<dbReference type="PANTHER" id="PTHR39142">
    <property type="entry name" value="MID1P"/>
    <property type="match status" value="1"/>
</dbReference>
<dbReference type="OrthoDB" id="5405745at2759"/>
<evidence type="ECO:0000256" key="1">
    <source>
        <dbReference type="SAM" id="SignalP"/>
    </source>
</evidence>
<proteinExistence type="predicted"/>
<sequence length="488" mass="51501">MLWPLVCLFFLPLTRSQSIHSSLSLNAPLSLSGNNFSSTPLLFSLPSSSQLTVSIALCTSPSNTPPRVFVSNSSDSQVTPGPNGGPDVFEVILGSLGLGNLTLDAGDTTGVLAVYGGTTSDSLEIGVSQGAPLHAPLAKLPFFGDSTANEALLFSPPFFPPAPPPEPTYPNYTLPLANTTLPPFPPPSESASSPNFTLFLAPLDAGLASLPQTACAVRTRVKGDASAAQSAQVLAEQMWLRDDAGWRREWLVGRLSPLTNYSVYAIQDSTRLSGPIYFTTKSASFSCQLVHALPYCPRTAYAVPLPEPPDSAPAYNASNLPDTLATPLLAYLSNFTASLLTVACGRDHYSPLQTCADCQEAYRHWLCAVSLPRCGEFPSSTQQPQQPPPQQQVLLPALLPQPSGTAPRNAVLGNSTSYTALLPCIETCNAADRACPIFLGFRCPSGDKPTAQSSYGVGYIDSMDGDVRGGGVPGAAQDRWGNVYCNGN</sequence>
<accession>A0A9P5JUY7</accession>